<name>A0AA48L4G3_9TREE</name>
<accession>A0AA48L4G3</accession>
<protein>
    <submittedName>
        <fullName evidence="2">Uncharacterized protein</fullName>
    </submittedName>
</protein>
<feature type="compositionally biased region" description="Polar residues" evidence="1">
    <location>
        <begin position="97"/>
        <end position="108"/>
    </location>
</feature>
<sequence>MSERRTSQTQVTQRPSPPRERQSSPFRSGSPSRPCQTQPQPQSSTHSRTSSQTPRPDPTQDVLTAGDGLASSLGVSPPKTTSHLAAAATQARRRSSPTYDLSGTSAQGKQGPAEGLTGFDSTAGYQDSGSGGAFTASGAMEVVPMNAPALMYDGGRK</sequence>
<evidence type="ECO:0000313" key="3">
    <source>
        <dbReference type="Proteomes" id="UP001233271"/>
    </source>
</evidence>
<reference evidence="2" key="1">
    <citation type="journal article" date="2023" name="BMC Genomics">
        <title>Chromosome-level genome assemblies of Cutaneotrichosporon spp. (Trichosporonales, Basidiomycota) reveal imbalanced evolution between nucleotide sequences and chromosome synteny.</title>
        <authorList>
            <person name="Kobayashi Y."/>
            <person name="Kayamori A."/>
            <person name="Aoki K."/>
            <person name="Shiwa Y."/>
            <person name="Matsutani M."/>
            <person name="Fujita N."/>
            <person name="Sugita T."/>
            <person name="Iwasaki W."/>
            <person name="Tanaka N."/>
            <person name="Takashima M."/>
        </authorList>
    </citation>
    <scope>NUCLEOTIDE SEQUENCE</scope>
    <source>
        <strain evidence="2">HIS019</strain>
    </source>
</reference>
<dbReference type="RefSeq" id="XP_060457030.1">
    <property type="nucleotide sequence ID" value="XM_060600436.1"/>
</dbReference>
<feature type="region of interest" description="Disordered" evidence="1">
    <location>
        <begin position="1"/>
        <end position="141"/>
    </location>
</feature>
<organism evidence="2 3">
    <name type="scientific">Cutaneotrichosporon cavernicola</name>
    <dbReference type="NCBI Taxonomy" id="279322"/>
    <lineage>
        <taxon>Eukaryota</taxon>
        <taxon>Fungi</taxon>
        <taxon>Dikarya</taxon>
        <taxon>Basidiomycota</taxon>
        <taxon>Agaricomycotina</taxon>
        <taxon>Tremellomycetes</taxon>
        <taxon>Trichosporonales</taxon>
        <taxon>Trichosporonaceae</taxon>
        <taxon>Cutaneotrichosporon</taxon>
    </lineage>
</organism>
<dbReference type="Proteomes" id="UP001233271">
    <property type="component" value="Chromosome 4"/>
</dbReference>
<proteinExistence type="predicted"/>
<feature type="compositionally biased region" description="Low complexity" evidence="1">
    <location>
        <begin position="23"/>
        <end position="54"/>
    </location>
</feature>
<evidence type="ECO:0000256" key="1">
    <source>
        <dbReference type="SAM" id="MobiDB-lite"/>
    </source>
</evidence>
<dbReference type="KEGG" id="ccac:CcaHIS019_0405850"/>
<dbReference type="GeneID" id="85495635"/>
<dbReference type="AlphaFoldDB" id="A0AA48L4G3"/>
<keyword evidence="3" id="KW-1185">Reference proteome</keyword>
<evidence type="ECO:0000313" key="2">
    <source>
        <dbReference type="EMBL" id="BEI91765.1"/>
    </source>
</evidence>
<dbReference type="EMBL" id="AP028215">
    <property type="protein sequence ID" value="BEI91765.1"/>
    <property type="molecule type" value="Genomic_DNA"/>
</dbReference>
<gene>
    <name evidence="2" type="ORF">CcaverHIS019_0405850</name>
</gene>
<feature type="compositionally biased region" description="Low complexity" evidence="1">
    <location>
        <begin position="80"/>
        <end position="90"/>
    </location>
</feature>